<dbReference type="Proteomes" id="UP000263098">
    <property type="component" value="Unassembled WGS sequence"/>
</dbReference>
<gene>
    <name evidence="1" type="ORF">DHW31_09855</name>
</gene>
<evidence type="ECO:0000313" key="1">
    <source>
        <dbReference type="EMBL" id="HCK25061.1"/>
    </source>
</evidence>
<dbReference type="AlphaFoldDB" id="A0A3D2SI57"/>
<evidence type="ECO:0000313" key="2">
    <source>
        <dbReference type="Proteomes" id="UP000263098"/>
    </source>
</evidence>
<reference evidence="1 2" key="1">
    <citation type="journal article" date="2018" name="Nat. Biotechnol.">
        <title>A standardized bacterial taxonomy based on genome phylogeny substantially revises the tree of life.</title>
        <authorList>
            <person name="Parks D.H."/>
            <person name="Chuvochina M."/>
            <person name="Waite D.W."/>
            <person name="Rinke C."/>
            <person name="Skarshewski A."/>
            <person name="Chaumeil P.A."/>
            <person name="Hugenholtz P."/>
        </authorList>
    </citation>
    <scope>NUCLEOTIDE SEQUENCE [LARGE SCALE GENOMIC DNA]</scope>
    <source>
        <strain evidence="1">UBA9667</strain>
    </source>
</reference>
<dbReference type="EMBL" id="DPVG01000363">
    <property type="protein sequence ID" value="HCK25061.1"/>
    <property type="molecule type" value="Genomic_DNA"/>
</dbReference>
<proteinExistence type="predicted"/>
<name>A0A3D2SI57_9BACE</name>
<protein>
    <submittedName>
        <fullName evidence="1">Uncharacterized protein</fullName>
    </submittedName>
</protein>
<accession>A0A3D2SI57</accession>
<comment type="caution">
    <text evidence="1">The sequence shown here is derived from an EMBL/GenBank/DDBJ whole genome shotgun (WGS) entry which is preliminary data.</text>
</comment>
<organism evidence="1 2">
    <name type="scientific">Bacteroides graminisolvens</name>
    <dbReference type="NCBI Taxonomy" id="477666"/>
    <lineage>
        <taxon>Bacteria</taxon>
        <taxon>Pseudomonadati</taxon>
        <taxon>Bacteroidota</taxon>
        <taxon>Bacteroidia</taxon>
        <taxon>Bacteroidales</taxon>
        <taxon>Bacteroidaceae</taxon>
        <taxon>Bacteroides</taxon>
    </lineage>
</organism>
<sequence>MAAWHIAINLTAGTGEKKMSNIQLSEYQLQSLGRATAKTVTKYFKKPENQKRFEQWFLEKHGYTWQEHLERRNSQ</sequence>